<sequence>MRCQACGADLPDDAAFCIECGTPTERPGVTGSTVVLPKTSAPNVITCAVCGANNPPYAVFCVRCGQRLGDPAAMPTRSSPPIIDLEPARDLAAPEPPAQPRAQPATDAIAAVVFLIGLALLFFTRQFWPGILVVVGLTSFISEALRGRYFNGLNSIIWLFGLALLFTIPRIFLPGILVLIALTVAVDWLRRRFESR</sequence>
<dbReference type="RefSeq" id="WP_135477445.1">
    <property type="nucleotide sequence ID" value="NZ_SIJK02000008.1"/>
</dbReference>
<keyword evidence="1" id="KW-1133">Transmembrane helix</keyword>
<gene>
    <name evidence="3" type="ORF">EYB53_006745</name>
</gene>
<reference evidence="3 4" key="1">
    <citation type="submission" date="2021-03" db="EMBL/GenBank/DDBJ databases">
        <authorList>
            <person name="Grouzdev D.S."/>
        </authorList>
    </citation>
    <scope>NUCLEOTIDE SEQUENCE [LARGE SCALE GENOMIC DNA]</scope>
    <source>
        <strain evidence="3 4">M50-1</strain>
    </source>
</reference>
<evidence type="ECO:0000313" key="4">
    <source>
        <dbReference type="Proteomes" id="UP001193081"/>
    </source>
</evidence>
<keyword evidence="1" id="KW-0812">Transmembrane</keyword>
<protein>
    <submittedName>
        <fullName evidence="3">Zinc ribbon domain-containing protein</fullName>
    </submittedName>
</protein>
<keyword evidence="1" id="KW-0472">Membrane</keyword>
<keyword evidence="4" id="KW-1185">Reference proteome</keyword>
<name>A0ABS4D7K6_9CHLR</name>
<dbReference type="Pfam" id="PF12773">
    <property type="entry name" value="DZR"/>
    <property type="match status" value="1"/>
</dbReference>
<accession>A0ABS4D7K6</accession>
<feature type="domain" description="DZANK-type" evidence="2">
    <location>
        <begin position="3"/>
        <end position="65"/>
    </location>
</feature>
<feature type="transmembrane region" description="Helical" evidence="1">
    <location>
        <begin position="108"/>
        <end position="137"/>
    </location>
</feature>
<evidence type="ECO:0000256" key="1">
    <source>
        <dbReference type="SAM" id="Phobius"/>
    </source>
</evidence>
<evidence type="ECO:0000259" key="2">
    <source>
        <dbReference type="Pfam" id="PF12773"/>
    </source>
</evidence>
<dbReference type="InterPro" id="IPR025874">
    <property type="entry name" value="DZR"/>
</dbReference>
<comment type="caution">
    <text evidence="3">The sequence shown here is derived from an EMBL/GenBank/DDBJ whole genome shotgun (WGS) entry which is preliminary data.</text>
</comment>
<dbReference type="Proteomes" id="UP001193081">
    <property type="component" value="Unassembled WGS sequence"/>
</dbReference>
<dbReference type="EMBL" id="SIJK02000008">
    <property type="protein sequence ID" value="MBP1465399.1"/>
    <property type="molecule type" value="Genomic_DNA"/>
</dbReference>
<feature type="transmembrane region" description="Helical" evidence="1">
    <location>
        <begin position="149"/>
        <end position="166"/>
    </location>
</feature>
<evidence type="ECO:0000313" key="3">
    <source>
        <dbReference type="EMBL" id="MBP1465399.1"/>
    </source>
</evidence>
<organism evidence="3 4">
    <name type="scientific">Candidatus Chloroploca mongolica</name>
    <dbReference type="NCBI Taxonomy" id="2528176"/>
    <lineage>
        <taxon>Bacteria</taxon>
        <taxon>Bacillati</taxon>
        <taxon>Chloroflexota</taxon>
        <taxon>Chloroflexia</taxon>
        <taxon>Chloroflexales</taxon>
        <taxon>Chloroflexineae</taxon>
        <taxon>Oscillochloridaceae</taxon>
        <taxon>Candidatus Chloroploca</taxon>
    </lineage>
</organism>
<proteinExistence type="predicted"/>